<dbReference type="PANTHER" id="PTHR12560:SF0">
    <property type="entry name" value="LD18904P"/>
    <property type="match status" value="1"/>
</dbReference>
<dbReference type="PANTHER" id="PTHR12560">
    <property type="entry name" value="LONGEVITY ASSURANCE FACTOR 1 LAG1"/>
    <property type="match status" value="1"/>
</dbReference>
<dbReference type="Pfam" id="PF03798">
    <property type="entry name" value="TRAM_LAG1_CLN8"/>
    <property type="match status" value="1"/>
</dbReference>
<dbReference type="InterPro" id="IPR006634">
    <property type="entry name" value="TLC-dom"/>
</dbReference>
<dbReference type="GO" id="GO:0046513">
    <property type="term" value="P:ceramide biosynthetic process"/>
    <property type="evidence" value="ECO:0007669"/>
    <property type="project" value="InterPro"/>
</dbReference>
<dbReference type="GO" id="GO:0050291">
    <property type="term" value="F:sphingosine N-acyltransferase activity"/>
    <property type="evidence" value="ECO:0007669"/>
    <property type="project" value="InterPro"/>
</dbReference>
<feature type="transmembrane region" description="Helical" evidence="7">
    <location>
        <begin position="313"/>
        <end position="334"/>
    </location>
</feature>
<name>A0A7S3GPC5_9STRA</name>
<feature type="compositionally biased region" description="Acidic residues" evidence="6">
    <location>
        <begin position="352"/>
        <end position="362"/>
    </location>
</feature>
<accession>A0A7S3GPC5</accession>
<sequence>MVFHIPPSAYDWLIPDVLDIRVIDEMALAGTFPTLLSLYPSVIFAILFGIIRSILQVVLFKPVAVYCMKLTFSEQKPLKAIDVVVKAMKGVKHKVPDEVSTSLAKQTGLSELEVKRYIWNRNRDEVNRRKVVKFGEAMWRSMFYCSFCVLGFITLCRPTYMPWLLDTSENFNNWPHHPISTLMNFYYQIELGCYIHQLHWTEVNRSDALEMILHHVITIALILGSYLINFTRVGTSILLCHDFADIFLEIGKCFNYTSKTPDFKSIASPVTDFLFVCFSVSFLITRLVIYPRFLLYSVVIESPHILGMWSGYWYFAILLCSLQVLHVFWFYLILKMAYRIMIVGEVEKDVRSEDDELPEEEKETSNVDKKNDKKENKKKR</sequence>
<comment type="subcellular location">
    <subcellularLocation>
        <location evidence="1">Membrane</location>
        <topology evidence="1">Multi-pass membrane protein</topology>
    </subcellularLocation>
</comment>
<gene>
    <name evidence="9" type="ORF">SELO1098_LOCUS1507</name>
</gene>
<keyword evidence="4 5" id="KW-0472">Membrane</keyword>
<evidence type="ECO:0000256" key="5">
    <source>
        <dbReference type="PROSITE-ProRule" id="PRU00205"/>
    </source>
</evidence>
<dbReference type="EMBL" id="HBIC01002945">
    <property type="protein sequence ID" value="CAE0272681.1"/>
    <property type="molecule type" value="Transcribed_RNA"/>
</dbReference>
<evidence type="ECO:0000256" key="7">
    <source>
        <dbReference type="SAM" id="Phobius"/>
    </source>
</evidence>
<keyword evidence="2 5" id="KW-0812">Transmembrane</keyword>
<feature type="domain" description="TLC" evidence="8">
    <location>
        <begin position="132"/>
        <end position="342"/>
    </location>
</feature>
<dbReference type="PIRSF" id="PIRSF005225">
    <property type="entry name" value="LAG1_LAC1"/>
    <property type="match status" value="1"/>
</dbReference>
<feature type="compositionally biased region" description="Basic and acidic residues" evidence="6">
    <location>
        <begin position="363"/>
        <end position="380"/>
    </location>
</feature>
<dbReference type="SMART" id="SM00724">
    <property type="entry name" value="TLC"/>
    <property type="match status" value="1"/>
</dbReference>
<keyword evidence="3 7" id="KW-1133">Transmembrane helix</keyword>
<evidence type="ECO:0000256" key="6">
    <source>
        <dbReference type="SAM" id="MobiDB-lite"/>
    </source>
</evidence>
<evidence type="ECO:0000256" key="2">
    <source>
        <dbReference type="ARBA" id="ARBA00022692"/>
    </source>
</evidence>
<dbReference type="PROSITE" id="PS50922">
    <property type="entry name" value="TLC"/>
    <property type="match status" value="1"/>
</dbReference>
<evidence type="ECO:0000259" key="8">
    <source>
        <dbReference type="PROSITE" id="PS50922"/>
    </source>
</evidence>
<evidence type="ECO:0000313" key="9">
    <source>
        <dbReference type="EMBL" id="CAE0272681.1"/>
    </source>
</evidence>
<dbReference type="GO" id="GO:0016020">
    <property type="term" value="C:membrane"/>
    <property type="evidence" value="ECO:0007669"/>
    <property type="project" value="UniProtKB-SubCell"/>
</dbReference>
<dbReference type="AlphaFoldDB" id="A0A7S3GPC5"/>
<dbReference type="InterPro" id="IPR016439">
    <property type="entry name" value="Lag1/Lac1-like"/>
</dbReference>
<evidence type="ECO:0000256" key="4">
    <source>
        <dbReference type="ARBA" id="ARBA00023136"/>
    </source>
</evidence>
<proteinExistence type="predicted"/>
<feature type="region of interest" description="Disordered" evidence="6">
    <location>
        <begin position="349"/>
        <end position="380"/>
    </location>
</feature>
<reference evidence="9" key="1">
    <citation type="submission" date="2021-01" db="EMBL/GenBank/DDBJ databases">
        <authorList>
            <person name="Corre E."/>
            <person name="Pelletier E."/>
            <person name="Niang G."/>
            <person name="Scheremetjew M."/>
            <person name="Finn R."/>
            <person name="Kale V."/>
            <person name="Holt S."/>
            <person name="Cochrane G."/>
            <person name="Meng A."/>
            <person name="Brown T."/>
            <person name="Cohen L."/>
        </authorList>
    </citation>
    <scope>NUCLEOTIDE SEQUENCE</scope>
    <source>
        <strain evidence="9">CCAP 955/1</strain>
    </source>
</reference>
<evidence type="ECO:0000256" key="1">
    <source>
        <dbReference type="ARBA" id="ARBA00004141"/>
    </source>
</evidence>
<organism evidence="9">
    <name type="scientific">Spumella elongata</name>
    <dbReference type="NCBI Taxonomy" id="89044"/>
    <lineage>
        <taxon>Eukaryota</taxon>
        <taxon>Sar</taxon>
        <taxon>Stramenopiles</taxon>
        <taxon>Ochrophyta</taxon>
        <taxon>Chrysophyceae</taxon>
        <taxon>Chromulinales</taxon>
        <taxon>Chromulinaceae</taxon>
        <taxon>Spumella</taxon>
    </lineage>
</organism>
<feature type="transmembrane region" description="Helical" evidence="7">
    <location>
        <begin position="211"/>
        <end position="228"/>
    </location>
</feature>
<feature type="transmembrane region" description="Helical" evidence="7">
    <location>
        <begin position="38"/>
        <end position="60"/>
    </location>
</feature>
<protein>
    <recommendedName>
        <fullName evidence="8">TLC domain-containing protein</fullName>
    </recommendedName>
</protein>
<feature type="transmembrane region" description="Helical" evidence="7">
    <location>
        <begin position="137"/>
        <end position="155"/>
    </location>
</feature>
<feature type="transmembrane region" description="Helical" evidence="7">
    <location>
        <begin position="273"/>
        <end position="293"/>
    </location>
</feature>
<evidence type="ECO:0000256" key="3">
    <source>
        <dbReference type="ARBA" id="ARBA00022989"/>
    </source>
</evidence>